<dbReference type="InParanoid" id="I1C748"/>
<dbReference type="Proteomes" id="UP000009138">
    <property type="component" value="Unassembled WGS sequence"/>
</dbReference>
<feature type="transmembrane region" description="Helical" evidence="1">
    <location>
        <begin position="52"/>
        <end position="76"/>
    </location>
</feature>
<dbReference type="EMBL" id="CH476737">
    <property type="protein sequence ID" value="EIE84278.1"/>
    <property type="molecule type" value="Genomic_DNA"/>
</dbReference>
<evidence type="ECO:0000313" key="3">
    <source>
        <dbReference type="Proteomes" id="UP000009138"/>
    </source>
</evidence>
<dbReference type="GeneID" id="93615954"/>
<dbReference type="STRING" id="246409.I1C748"/>
<sequence length="139" mass="15964">MVVTLIKYFVYLRADVVLVGEKTILNLVLATGVVCLFTSLVGYTGIMLNNRAILTFYNLLMWPCFGMIAAIGYTAYRKNKWNIEGKLSYQWHYTLNSDGRARIQANVSQRVTLCHYTHPMPIASLLWLPVVFRLSRKIQ</sequence>
<reference evidence="2 3" key="1">
    <citation type="journal article" date="2009" name="PLoS Genet.">
        <title>Genomic analysis of the basal lineage fungus Rhizopus oryzae reveals a whole-genome duplication.</title>
        <authorList>
            <person name="Ma L.-J."/>
            <person name="Ibrahim A.S."/>
            <person name="Skory C."/>
            <person name="Grabherr M.G."/>
            <person name="Burger G."/>
            <person name="Butler M."/>
            <person name="Elias M."/>
            <person name="Idnurm A."/>
            <person name="Lang B.F."/>
            <person name="Sone T."/>
            <person name="Abe A."/>
            <person name="Calvo S.E."/>
            <person name="Corrochano L.M."/>
            <person name="Engels R."/>
            <person name="Fu J."/>
            <person name="Hansberg W."/>
            <person name="Kim J.-M."/>
            <person name="Kodira C.D."/>
            <person name="Koehrsen M.J."/>
            <person name="Liu B."/>
            <person name="Miranda-Saavedra D."/>
            <person name="O'Leary S."/>
            <person name="Ortiz-Castellanos L."/>
            <person name="Poulter R."/>
            <person name="Rodriguez-Romero J."/>
            <person name="Ruiz-Herrera J."/>
            <person name="Shen Y.-Q."/>
            <person name="Zeng Q."/>
            <person name="Galagan J."/>
            <person name="Birren B.W."/>
            <person name="Cuomo C.A."/>
            <person name="Wickes B.L."/>
        </authorList>
    </citation>
    <scope>NUCLEOTIDE SEQUENCE [LARGE SCALE GENOMIC DNA]</scope>
    <source>
        <strain evidence="3">RA 99-880 / ATCC MYA-4621 / FGSC 9543 / NRRL 43880</strain>
    </source>
</reference>
<dbReference type="eggNOG" id="ENOG502S28M">
    <property type="taxonomic scope" value="Eukaryota"/>
</dbReference>
<evidence type="ECO:0000256" key="1">
    <source>
        <dbReference type="SAM" id="Phobius"/>
    </source>
</evidence>
<keyword evidence="3" id="KW-1185">Reference proteome</keyword>
<feature type="transmembrane region" description="Helical" evidence="1">
    <location>
        <begin position="23"/>
        <end position="46"/>
    </location>
</feature>
<keyword evidence="1" id="KW-0812">Transmembrane</keyword>
<gene>
    <name evidence="2" type="ORF">RO3G_08988</name>
</gene>
<accession>I1C748</accession>
<evidence type="ECO:0000313" key="2">
    <source>
        <dbReference type="EMBL" id="EIE84278.1"/>
    </source>
</evidence>
<dbReference type="VEuPathDB" id="FungiDB:RO3G_08988"/>
<organism evidence="2 3">
    <name type="scientific">Rhizopus delemar (strain RA 99-880 / ATCC MYA-4621 / FGSC 9543 / NRRL 43880)</name>
    <name type="common">Mucormycosis agent</name>
    <name type="synonym">Rhizopus arrhizus var. delemar</name>
    <dbReference type="NCBI Taxonomy" id="246409"/>
    <lineage>
        <taxon>Eukaryota</taxon>
        <taxon>Fungi</taxon>
        <taxon>Fungi incertae sedis</taxon>
        <taxon>Mucoromycota</taxon>
        <taxon>Mucoromycotina</taxon>
        <taxon>Mucoromycetes</taxon>
        <taxon>Mucorales</taxon>
        <taxon>Mucorineae</taxon>
        <taxon>Rhizopodaceae</taxon>
        <taxon>Rhizopus</taxon>
    </lineage>
</organism>
<dbReference type="AlphaFoldDB" id="I1C748"/>
<dbReference type="RefSeq" id="XP_067519674.1">
    <property type="nucleotide sequence ID" value="XM_067663573.1"/>
</dbReference>
<proteinExistence type="predicted"/>
<name>I1C748_RHIO9</name>
<protein>
    <submittedName>
        <fullName evidence="2">Uncharacterized protein</fullName>
    </submittedName>
</protein>
<keyword evidence="1" id="KW-0472">Membrane</keyword>
<keyword evidence="1" id="KW-1133">Transmembrane helix</keyword>